<evidence type="ECO:0000256" key="11">
    <source>
        <dbReference type="SAM" id="Phobius"/>
    </source>
</evidence>
<comment type="subunit">
    <text evidence="3">Heterotrimeric complex composed of SEC61-alpha, SEC61-beta and SEC61-gamma.</text>
</comment>
<organism evidence="12 13">
    <name type="scientific">Trichomalopsis sarcophagae</name>
    <dbReference type="NCBI Taxonomy" id="543379"/>
    <lineage>
        <taxon>Eukaryota</taxon>
        <taxon>Metazoa</taxon>
        <taxon>Ecdysozoa</taxon>
        <taxon>Arthropoda</taxon>
        <taxon>Hexapoda</taxon>
        <taxon>Insecta</taxon>
        <taxon>Pterygota</taxon>
        <taxon>Neoptera</taxon>
        <taxon>Endopterygota</taxon>
        <taxon>Hymenoptera</taxon>
        <taxon>Apocrita</taxon>
        <taxon>Proctotrupomorpha</taxon>
        <taxon>Chalcidoidea</taxon>
        <taxon>Pteromalidae</taxon>
        <taxon>Pteromalinae</taxon>
        <taxon>Trichomalopsis</taxon>
    </lineage>
</organism>
<keyword evidence="8 11" id="KW-1133">Transmembrane helix</keyword>
<keyword evidence="6" id="KW-0256">Endoplasmic reticulum</keyword>
<evidence type="ECO:0000256" key="1">
    <source>
        <dbReference type="ARBA" id="ARBA00004389"/>
    </source>
</evidence>
<dbReference type="Pfam" id="PF00584">
    <property type="entry name" value="SecE"/>
    <property type="match status" value="1"/>
</dbReference>
<evidence type="ECO:0000256" key="7">
    <source>
        <dbReference type="ARBA" id="ARBA00022927"/>
    </source>
</evidence>
<comment type="similarity">
    <text evidence="2">Belongs to the SecE/SEC61-gamma family.</text>
</comment>
<dbReference type="PANTHER" id="PTHR12309">
    <property type="entry name" value="SEC61 GAMMA SUBUNIT"/>
    <property type="match status" value="1"/>
</dbReference>
<keyword evidence="9" id="KW-0811">Translocation</keyword>
<accession>A0A232EDA7</accession>
<dbReference type="NCBIfam" id="TIGR00327">
    <property type="entry name" value="secE_euk_arch"/>
    <property type="match status" value="1"/>
</dbReference>
<name>A0A232EDA7_9HYME</name>
<dbReference type="Gene3D" id="1.20.5.820">
    <property type="entry name" value="Preprotein translocase SecE subunit"/>
    <property type="match status" value="1"/>
</dbReference>
<dbReference type="SUPFAM" id="SSF103456">
    <property type="entry name" value="Preprotein translocase SecE subunit"/>
    <property type="match status" value="1"/>
</dbReference>
<comment type="caution">
    <text evidence="12">The sequence shown here is derived from an EMBL/GenBank/DDBJ whole genome shotgun (WGS) entry which is preliminary data.</text>
</comment>
<feature type="transmembrane region" description="Helical" evidence="11">
    <location>
        <begin position="123"/>
        <end position="141"/>
    </location>
</feature>
<comment type="subcellular location">
    <subcellularLocation>
        <location evidence="1">Endoplasmic reticulum membrane</location>
        <topology evidence="1">Single-pass membrane protein</topology>
    </subcellularLocation>
</comment>
<sequence length="169" mass="19086">MQADAGMALELSFTEGTDLNTYRGATSNCISGSDASIPKQRSIRPRSSRLLSSSHWAIWHSSRQITVRVTRYSFTSCANKQSTFLDKMDQIKMFVEPSRQFAKDSMRLVKRCTKPDRKEFQKIAIATAIGFCIMGFIGFFVKLIHIPINNIIVALLKDGQISLKFKLTK</sequence>
<keyword evidence="4" id="KW-0813">Transport</keyword>
<dbReference type="InterPro" id="IPR008158">
    <property type="entry name" value="Translocase_Sec61-g"/>
</dbReference>
<keyword evidence="7" id="KW-0653">Protein transport</keyword>
<gene>
    <name evidence="12" type="ORF">TSAR_004733</name>
</gene>
<evidence type="ECO:0000256" key="3">
    <source>
        <dbReference type="ARBA" id="ARBA00011537"/>
    </source>
</evidence>
<dbReference type="STRING" id="543379.A0A232EDA7"/>
<keyword evidence="10 11" id="KW-0472">Membrane</keyword>
<dbReference type="Proteomes" id="UP000215335">
    <property type="component" value="Unassembled WGS sequence"/>
</dbReference>
<reference evidence="12 13" key="1">
    <citation type="journal article" date="2017" name="Curr. Biol.">
        <title>The Evolution of Venom by Co-option of Single-Copy Genes.</title>
        <authorList>
            <person name="Martinson E.O."/>
            <person name="Mrinalini"/>
            <person name="Kelkar Y.D."/>
            <person name="Chang C.H."/>
            <person name="Werren J.H."/>
        </authorList>
    </citation>
    <scope>NUCLEOTIDE SEQUENCE [LARGE SCALE GENOMIC DNA]</scope>
    <source>
        <strain evidence="12 13">Alberta</strain>
        <tissue evidence="12">Whole body</tissue>
    </source>
</reference>
<evidence type="ECO:0000256" key="8">
    <source>
        <dbReference type="ARBA" id="ARBA00022989"/>
    </source>
</evidence>
<keyword evidence="5 11" id="KW-0812">Transmembrane</keyword>
<dbReference type="PROSITE" id="PS01067">
    <property type="entry name" value="SECE_SEC61G"/>
    <property type="match status" value="1"/>
</dbReference>
<evidence type="ECO:0008006" key="14">
    <source>
        <dbReference type="Google" id="ProtNLM"/>
    </source>
</evidence>
<dbReference type="HAMAP" id="MF_00422">
    <property type="entry name" value="SecE"/>
    <property type="match status" value="1"/>
</dbReference>
<protein>
    <recommendedName>
        <fullName evidence="14">Protein transport protein Sec61 subunit gamma</fullName>
    </recommendedName>
</protein>
<evidence type="ECO:0000313" key="12">
    <source>
        <dbReference type="EMBL" id="OXU16318.1"/>
    </source>
</evidence>
<evidence type="ECO:0000256" key="2">
    <source>
        <dbReference type="ARBA" id="ARBA00008274"/>
    </source>
</evidence>
<dbReference type="FunFam" id="1.20.5.820:FF:000001">
    <property type="entry name" value="Transport protein Sec61 subunit gamma"/>
    <property type="match status" value="1"/>
</dbReference>
<dbReference type="OrthoDB" id="2401875at2759"/>
<dbReference type="AlphaFoldDB" id="A0A232EDA7"/>
<dbReference type="GO" id="GO:0005789">
    <property type="term" value="C:endoplasmic reticulum membrane"/>
    <property type="evidence" value="ECO:0007669"/>
    <property type="project" value="UniProtKB-SubCell"/>
</dbReference>
<evidence type="ECO:0000256" key="6">
    <source>
        <dbReference type="ARBA" id="ARBA00022824"/>
    </source>
</evidence>
<keyword evidence="13" id="KW-1185">Reference proteome</keyword>
<dbReference type="GO" id="GO:0008320">
    <property type="term" value="F:protein transmembrane transporter activity"/>
    <property type="evidence" value="ECO:0007669"/>
    <property type="project" value="InterPro"/>
</dbReference>
<dbReference type="EMBL" id="NNAY01007404">
    <property type="protein sequence ID" value="OXU16318.1"/>
    <property type="molecule type" value="Genomic_DNA"/>
</dbReference>
<dbReference type="InterPro" id="IPR001901">
    <property type="entry name" value="Translocase_SecE/Sec61-g"/>
</dbReference>
<dbReference type="InterPro" id="IPR023391">
    <property type="entry name" value="Prot_translocase_SecE_dom_sf"/>
</dbReference>
<evidence type="ECO:0000313" key="13">
    <source>
        <dbReference type="Proteomes" id="UP000215335"/>
    </source>
</evidence>
<evidence type="ECO:0000256" key="5">
    <source>
        <dbReference type="ARBA" id="ARBA00022692"/>
    </source>
</evidence>
<dbReference type="GO" id="GO:0006605">
    <property type="term" value="P:protein targeting"/>
    <property type="evidence" value="ECO:0007669"/>
    <property type="project" value="InterPro"/>
</dbReference>
<dbReference type="GO" id="GO:0006886">
    <property type="term" value="P:intracellular protein transport"/>
    <property type="evidence" value="ECO:0007669"/>
    <property type="project" value="InterPro"/>
</dbReference>
<evidence type="ECO:0000256" key="9">
    <source>
        <dbReference type="ARBA" id="ARBA00023010"/>
    </source>
</evidence>
<evidence type="ECO:0000256" key="10">
    <source>
        <dbReference type="ARBA" id="ARBA00023136"/>
    </source>
</evidence>
<proteinExistence type="inferred from homology"/>
<evidence type="ECO:0000256" key="4">
    <source>
        <dbReference type="ARBA" id="ARBA00022448"/>
    </source>
</evidence>